<dbReference type="Proteomes" id="UP001589783">
    <property type="component" value="Unassembled WGS sequence"/>
</dbReference>
<gene>
    <name evidence="2" type="ORF">ACFFJD_02105</name>
</gene>
<dbReference type="EMBL" id="JBHLWV010000006">
    <property type="protein sequence ID" value="MFC0313646.1"/>
    <property type="molecule type" value="Genomic_DNA"/>
</dbReference>
<keyword evidence="3" id="KW-1185">Reference proteome</keyword>
<feature type="region of interest" description="Disordered" evidence="1">
    <location>
        <begin position="556"/>
        <end position="622"/>
    </location>
</feature>
<evidence type="ECO:0000256" key="1">
    <source>
        <dbReference type="SAM" id="MobiDB-lite"/>
    </source>
</evidence>
<feature type="region of interest" description="Disordered" evidence="1">
    <location>
        <begin position="62"/>
        <end position="92"/>
    </location>
</feature>
<feature type="compositionally biased region" description="Low complexity" evidence="1">
    <location>
        <begin position="594"/>
        <end position="616"/>
    </location>
</feature>
<evidence type="ECO:0000313" key="2">
    <source>
        <dbReference type="EMBL" id="MFC0313646.1"/>
    </source>
</evidence>
<reference evidence="2 3" key="1">
    <citation type="submission" date="2024-09" db="EMBL/GenBank/DDBJ databases">
        <authorList>
            <person name="Sun Q."/>
            <person name="Mori K."/>
        </authorList>
    </citation>
    <scope>NUCLEOTIDE SEQUENCE [LARGE SCALE GENOMIC DNA]</scope>
    <source>
        <strain evidence="2 3">CCM 7957</strain>
    </source>
</reference>
<dbReference type="RefSeq" id="WP_387958951.1">
    <property type="nucleotide sequence ID" value="NZ_JBHTBT010000004.1"/>
</dbReference>
<dbReference type="InterPro" id="IPR024735">
    <property type="entry name" value="TcpC"/>
</dbReference>
<sequence>MTSVPPVDPNVKAPPGCDPDLAEWIDLLRSMPIAKAASVLDQRYSAPTEALPTVTSIGRHARPTDIAEPPMPAVPAAAASPADDGETDEDLQPDHAELVDPEADADLERIAAADDLATADEETVADEAYVYEPTDEDYSVDKKGRRVFHYVASEGAGYIAVDADNSIFTDADGKFIAVTNAGLAIDDRTGLSGAIGKVKNLWHSGGASTDELVDDLPDLYDEHGVPIEHFPVGKPGQKIGIGTNKVWGTKRLAFTGAVAATVSAGALLIGITWGRGAVPAEGAVSPGEAAAYRLSTMPISAMAAFGEQYLQTCLTHGDREQMKARAALLASMSTGGAADGCGWTDGGEVQQPFTIAYTGRAKAISGSFDTGRGAYLEYLVSTKPGKYKTYSVPVWVQADNESNDMIVVGDIGITPGMRVTGPSGYTPAGEPDPTLAADLQANLLKPFLSAWAASDRTQIDLAVTADASADAKRGLNGEFKSPQIDQVVAYTNRSSSGGQSVQYSNGDVASLQVTVTWKISGSRSDSPDSTQTTAYRIRVVRTGGKWLVSDIAGGAAGDRAAQRNSNTAAATDSDEAPGIAGITPGSPGGPVTDSPTSTAPSAENTATTPTPAPAESSAEDTP</sequence>
<organism evidence="2 3">
    <name type="scientific">Gordonia phosphorivorans</name>
    <dbReference type="NCBI Taxonomy" id="1056982"/>
    <lineage>
        <taxon>Bacteria</taxon>
        <taxon>Bacillati</taxon>
        <taxon>Actinomycetota</taxon>
        <taxon>Actinomycetes</taxon>
        <taxon>Mycobacteriales</taxon>
        <taxon>Gordoniaceae</taxon>
        <taxon>Gordonia</taxon>
    </lineage>
</organism>
<evidence type="ECO:0000313" key="3">
    <source>
        <dbReference type="Proteomes" id="UP001589783"/>
    </source>
</evidence>
<dbReference type="Pfam" id="PF12642">
    <property type="entry name" value="TpcC"/>
    <property type="match status" value="1"/>
</dbReference>
<accession>A0ABV6H4H7</accession>
<proteinExistence type="predicted"/>
<dbReference type="Gene3D" id="3.10.450.540">
    <property type="match status" value="1"/>
</dbReference>
<name>A0ABV6H4H7_9ACTN</name>
<protein>
    <submittedName>
        <fullName evidence="2">Conjugal transfer protein</fullName>
    </submittedName>
</protein>
<comment type="caution">
    <text evidence="2">The sequence shown here is derived from an EMBL/GenBank/DDBJ whole genome shotgun (WGS) entry which is preliminary data.</text>
</comment>